<evidence type="ECO:0000256" key="1">
    <source>
        <dbReference type="ARBA" id="ARBA00004477"/>
    </source>
</evidence>
<dbReference type="NCBIfam" id="TIGR00803">
    <property type="entry name" value="nst"/>
    <property type="match status" value="1"/>
</dbReference>
<feature type="transmembrane region" description="Helical" evidence="7">
    <location>
        <begin position="289"/>
        <end position="309"/>
    </location>
</feature>
<dbReference type="GO" id="GO:0015165">
    <property type="term" value="F:pyrimidine nucleotide-sugar transmembrane transporter activity"/>
    <property type="evidence" value="ECO:0007669"/>
    <property type="project" value="InterPro"/>
</dbReference>
<keyword evidence="2 7" id="KW-0812">Transmembrane</keyword>
<evidence type="ECO:0000256" key="7">
    <source>
        <dbReference type="SAM" id="Phobius"/>
    </source>
</evidence>
<evidence type="ECO:0000256" key="2">
    <source>
        <dbReference type="ARBA" id="ARBA00022692"/>
    </source>
</evidence>
<keyword evidence="3" id="KW-0256">Endoplasmic reticulum</keyword>
<dbReference type="SUPFAM" id="SSF103481">
    <property type="entry name" value="Multidrug resistance efflux transporter EmrE"/>
    <property type="match status" value="1"/>
</dbReference>
<feature type="transmembrane region" description="Helical" evidence="7">
    <location>
        <begin position="12"/>
        <end position="32"/>
    </location>
</feature>
<dbReference type="InterPro" id="IPR037185">
    <property type="entry name" value="EmrE-like"/>
</dbReference>
<dbReference type="PANTHER" id="PTHR10231">
    <property type="entry name" value="NUCLEOTIDE-SUGAR TRANSMEMBRANE TRANSPORTER"/>
    <property type="match status" value="1"/>
</dbReference>
<feature type="transmembrane region" description="Helical" evidence="7">
    <location>
        <begin position="191"/>
        <end position="210"/>
    </location>
</feature>
<evidence type="ECO:0000256" key="4">
    <source>
        <dbReference type="ARBA" id="ARBA00022989"/>
    </source>
</evidence>
<accession>A0AAF0DLX4</accession>
<dbReference type="Proteomes" id="UP001219355">
    <property type="component" value="Chromosome 4"/>
</dbReference>
<dbReference type="GO" id="GO:0000139">
    <property type="term" value="C:Golgi membrane"/>
    <property type="evidence" value="ECO:0007669"/>
    <property type="project" value="InterPro"/>
</dbReference>
<reference evidence="8" key="1">
    <citation type="submission" date="2023-03" db="EMBL/GenBank/DDBJ databases">
        <title>Emydomyces testavorans Genome Sequence.</title>
        <authorList>
            <person name="Hoyer L."/>
        </authorList>
    </citation>
    <scope>NUCLEOTIDE SEQUENCE</scope>
    <source>
        <strain evidence="8">16-2883</strain>
    </source>
</reference>
<evidence type="ECO:0000256" key="5">
    <source>
        <dbReference type="ARBA" id="ARBA00023136"/>
    </source>
</evidence>
<evidence type="ECO:0000313" key="8">
    <source>
        <dbReference type="EMBL" id="WEW60664.1"/>
    </source>
</evidence>
<gene>
    <name evidence="8" type="primary">gms1</name>
    <name evidence="8" type="ORF">PRK78_006151</name>
</gene>
<feature type="transmembrane region" description="Helical" evidence="7">
    <location>
        <begin position="117"/>
        <end position="135"/>
    </location>
</feature>
<feature type="transmembrane region" description="Helical" evidence="7">
    <location>
        <begin position="91"/>
        <end position="108"/>
    </location>
</feature>
<dbReference type="Pfam" id="PF04142">
    <property type="entry name" value="Nuc_sug_transp"/>
    <property type="match status" value="1"/>
</dbReference>
<organism evidence="8 9">
    <name type="scientific">Emydomyces testavorans</name>
    <dbReference type="NCBI Taxonomy" id="2070801"/>
    <lineage>
        <taxon>Eukaryota</taxon>
        <taxon>Fungi</taxon>
        <taxon>Dikarya</taxon>
        <taxon>Ascomycota</taxon>
        <taxon>Pezizomycotina</taxon>
        <taxon>Eurotiomycetes</taxon>
        <taxon>Eurotiomycetidae</taxon>
        <taxon>Onygenales</taxon>
        <taxon>Nannizziopsiaceae</taxon>
        <taxon>Emydomyces</taxon>
    </lineage>
</organism>
<feature type="transmembrane region" description="Helical" evidence="7">
    <location>
        <begin position="260"/>
        <end position="282"/>
    </location>
</feature>
<name>A0AAF0DLX4_9EURO</name>
<sequence>MPAVGGQRYITSTAVFLNEVIKLAICLTVALYEVSKTVPPSMPATSLFGSLSAAIFTGDSWKLALPAALYTVSNSLQYIALSNMEAAQFQVTYQLELIVTAIFGVILMRRGLSYGKWMALFALFAGVALVQMPSIDSHELDRRSHIYLPRRLSNVQHFRAAAGPVLKKRSATYEGIQEDMIQGHPVFNGRIGLLATLGACVSSGLASVTFEKVLRDSSYTTSVWVRNVQLAIYSIFPALFIGVIFLDGEQVAKRGFFHRYNWIVWTVIGAQAIGGIVTSFCISYSELGLLQAAGAMSVIFGLLASPFFFDLQISANVSFHGVFSHDLEGRTHAWLQFILGAFIVLAACFIYIPGLPNSKSELRSRPPPIMIQNFEKAKSSPDTRDASGLGLTTPPNDFSIKLPTTPLVSDASALTTSRPGSPCPSGHHARGHSSRGYFDR</sequence>
<dbReference type="AlphaFoldDB" id="A0AAF0DLX4"/>
<keyword evidence="9" id="KW-1185">Reference proteome</keyword>
<protein>
    <submittedName>
        <fullName evidence="8">UDP-galactose transporter Gms1</fullName>
    </submittedName>
</protein>
<feature type="transmembrane region" description="Helical" evidence="7">
    <location>
        <begin position="333"/>
        <end position="355"/>
    </location>
</feature>
<proteinExistence type="predicted"/>
<comment type="subcellular location">
    <subcellularLocation>
        <location evidence="1">Endoplasmic reticulum membrane</location>
        <topology evidence="1">Multi-pass membrane protein</topology>
    </subcellularLocation>
</comment>
<dbReference type="EMBL" id="CP120630">
    <property type="protein sequence ID" value="WEW60664.1"/>
    <property type="molecule type" value="Genomic_DNA"/>
</dbReference>
<evidence type="ECO:0000313" key="9">
    <source>
        <dbReference type="Proteomes" id="UP001219355"/>
    </source>
</evidence>
<evidence type="ECO:0000256" key="6">
    <source>
        <dbReference type="SAM" id="MobiDB-lite"/>
    </source>
</evidence>
<keyword evidence="5 7" id="KW-0472">Membrane</keyword>
<keyword evidence="4 7" id="KW-1133">Transmembrane helix</keyword>
<feature type="transmembrane region" description="Helical" evidence="7">
    <location>
        <begin position="230"/>
        <end position="248"/>
    </location>
</feature>
<feature type="region of interest" description="Disordered" evidence="6">
    <location>
        <begin position="374"/>
        <end position="440"/>
    </location>
</feature>
<feature type="compositionally biased region" description="Basic and acidic residues" evidence="6">
    <location>
        <begin position="375"/>
        <end position="385"/>
    </location>
</feature>
<evidence type="ECO:0000256" key="3">
    <source>
        <dbReference type="ARBA" id="ARBA00022824"/>
    </source>
</evidence>
<dbReference type="InterPro" id="IPR007271">
    <property type="entry name" value="Nuc_sug_transpt"/>
</dbReference>